<proteinExistence type="predicted"/>
<name>A0AAN4ZDZ9_9BILA</name>
<gene>
    <name evidence="3" type="ORF">PMAYCL1PPCAC_06207</name>
</gene>
<dbReference type="EMBL" id="BTRK01000002">
    <property type="protein sequence ID" value="GMR36012.1"/>
    <property type="molecule type" value="Genomic_DNA"/>
</dbReference>
<keyword evidence="2" id="KW-0812">Transmembrane</keyword>
<accession>A0AAN4ZDZ9</accession>
<feature type="transmembrane region" description="Helical" evidence="2">
    <location>
        <begin position="21"/>
        <end position="38"/>
    </location>
</feature>
<protein>
    <submittedName>
        <fullName evidence="3">Uncharacterized protein</fullName>
    </submittedName>
</protein>
<sequence>MHLKYIDGISHDRRSPEMSDFLMLFIVLMIFIILLIHFCRKKMDVVDILDTHIEQPAMNQSCQCARCPHRNGTDDYPRSPRPQQQQHPVPPPYPLEQHPLLPRNGHDEAELRMSTPDLLPSAPSLQPDLPTTPPPRYEDIFS</sequence>
<organism evidence="3 4">
    <name type="scientific">Pristionchus mayeri</name>
    <dbReference type="NCBI Taxonomy" id="1317129"/>
    <lineage>
        <taxon>Eukaryota</taxon>
        <taxon>Metazoa</taxon>
        <taxon>Ecdysozoa</taxon>
        <taxon>Nematoda</taxon>
        <taxon>Chromadorea</taxon>
        <taxon>Rhabditida</taxon>
        <taxon>Rhabditina</taxon>
        <taxon>Diplogasteromorpha</taxon>
        <taxon>Diplogasteroidea</taxon>
        <taxon>Neodiplogasteridae</taxon>
        <taxon>Pristionchus</taxon>
    </lineage>
</organism>
<keyword evidence="2" id="KW-0472">Membrane</keyword>
<keyword evidence="4" id="KW-1185">Reference proteome</keyword>
<dbReference type="AlphaFoldDB" id="A0AAN4ZDZ9"/>
<dbReference type="Proteomes" id="UP001328107">
    <property type="component" value="Unassembled WGS sequence"/>
</dbReference>
<evidence type="ECO:0000256" key="1">
    <source>
        <dbReference type="SAM" id="MobiDB-lite"/>
    </source>
</evidence>
<evidence type="ECO:0000313" key="3">
    <source>
        <dbReference type="EMBL" id="GMR36012.1"/>
    </source>
</evidence>
<reference evidence="4" key="1">
    <citation type="submission" date="2022-10" db="EMBL/GenBank/DDBJ databases">
        <title>Genome assembly of Pristionchus species.</title>
        <authorList>
            <person name="Yoshida K."/>
            <person name="Sommer R.J."/>
        </authorList>
    </citation>
    <scope>NUCLEOTIDE SEQUENCE [LARGE SCALE GENOMIC DNA]</scope>
    <source>
        <strain evidence="4">RS5460</strain>
    </source>
</reference>
<keyword evidence="2" id="KW-1133">Transmembrane helix</keyword>
<evidence type="ECO:0000256" key="2">
    <source>
        <dbReference type="SAM" id="Phobius"/>
    </source>
</evidence>
<evidence type="ECO:0000313" key="4">
    <source>
        <dbReference type="Proteomes" id="UP001328107"/>
    </source>
</evidence>
<feature type="region of interest" description="Disordered" evidence="1">
    <location>
        <begin position="64"/>
        <end position="142"/>
    </location>
</feature>
<comment type="caution">
    <text evidence="3">The sequence shown here is derived from an EMBL/GenBank/DDBJ whole genome shotgun (WGS) entry which is preliminary data.</text>
</comment>